<dbReference type="RefSeq" id="WP_326927788.1">
    <property type="nucleotide sequence ID" value="NZ_CP123443.1"/>
</dbReference>
<evidence type="ECO:0000313" key="1">
    <source>
        <dbReference type="EMBL" id="WGK69602.1"/>
    </source>
</evidence>
<sequence>MDTHKTDFQSTNLDILKERGLDLIKKQEPIPCPALGNEPIKIDRVLFDHVVKRKARPDQELRNRLRALPLAFTLIGTINIYQKHTIDLHKTQFWTLTGVINNTCLDVVIRQVRGLEKQVYSIVFKGIMPKNLDKKRARVLPE</sequence>
<evidence type="ECO:0000313" key="2">
    <source>
        <dbReference type="Proteomes" id="UP001228690"/>
    </source>
</evidence>
<gene>
    <name evidence="1" type="ORF">P0082_01705</name>
</gene>
<organism evidence="1 2">
    <name type="scientific">Candidatus Haliotispira prima</name>
    <dbReference type="NCBI Taxonomy" id="3034016"/>
    <lineage>
        <taxon>Bacteria</taxon>
        <taxon>Pseudomonadati</taxon>
        <taxon>Spirochaetota</taxon>
        <taxon>Spirochaetia</taxon>
        <taxon>Spirochaetales</taxon>
        <taxon>Spirochaetaceae</taxon>
        <taxon>Candidatus Haliotispira</taxon>
    </lineage>
</organism>
<proteinExistence type="predicted"/>
<reference evidence="1 2" key="1">
    <citation type="submission" date="2023-04" db="EMBL/GenBank/DDBJ databases">
        <title>Spirochaete genome identified in red abalone sample constitutes a novel genus.</title>
        <authorList>
            <person name="Sharma S.P."/>
            <person name="Purcell C.M."/>
            <person name="Hyde J.R."/>
            <person name="Severin A.J."/>
        </authorList>
    </citation>
    <scope>NUCLEOTIDE SEQUENCE [LARGE SCALE GENOMIC DNA]</scope>
    <source>
        <strain evidence="1 2">SP-2023</strain>
    </source>
</reference>
<keyword evidence="2" id="KW-1185">Reference proteome</keyword>
<dbReference type="EMBL" id="CP123443">
    <property type="protein sequence ID" value="WGK69602.1"/>
    <property type="molecule type" value="Genomic_DNA"/>
</dbReference>
<accession>A0ABY8MHV5</accession>
<protein>
    <submittedName>
        <fullName evidence="1">Uncharacterized protein</fullName>
    </submittedName>
</protein>
<name>A0ABY8MHV5_9SPIO</name>
<dbReference type="Proteomes" id="UP001228690">
    <property type="component" value="Chromosome"/>
</dbReference>